<protein>
    <submittedName>
        <fullName evidence="6">Alpha/beta-hydrolase</fullName>
    </submittedName>
</protein>
<dbReference type="PIRSF" id="PIRSF001112">
    <property type="entry name" value="Epoxide_hydrolase"/>
    <property type="match status" value="1"/>
</dbReference>
<dbReference type="PANTHER" id="PTHR21661">
    <property type="entry name" value="EPOXIDE HYDROLASE 1-RELATED"/>
    <property type="match status" value="1"/>
</dbReference>
<evidence type="ECO:0000256" key="3">
    <source>
        <dbReference type="ARBA" id="ARBA00022801"/>
    </source>
</evidence>
<dbReference type="Gene3D" id="3.40.50.1820">
    <property type="entry name" value="alpha/beta hydrolase"/>
    <property type="match status" value="1"/>
</dbReference>
<evidence type="ECO:0000313" key="7">
    <source>
        <dbReference type="Proteomes" id="UP000077266"/>
    </source>
</evidence>
<keyword evidence="3 6" id="KW-0378">Hydrolase</keyword>
<dbReference type="InterPro" id="IPR000639">
    <property type="entry name" value="Epox_hydrolase-like"/>
</dbReference>
<accession>A0A165KC08</accession>
<dbReference type="Proteomes" id="UP000077266">
    <property type="component" value="Unassembled WGS sequence"/>
</dbReference>
<keyword evidence="7" id="KW-1185">Reference proteome</keyword>
<dbReference type="AlphaFoldDB" id="A0A165KC08"/>
<dbReference type="InterPro" id="IPR029058">
    <property type="entry name" value="AB_hydrolase_fold"/>
</dbReference>
<dbReference type="STRING" id="1314781.A0A165KC08"/>
<feature type="active site" description="Proton donor" evidence="4">
    <location>
        <position position="314"/>
    </location>
</feature>
<dbReference type="InterPro" id="IPR010497">
    <property type="entry name" value="Epoxide_hydro_N"/>
</dbReference>
<dbReference type="GO" id="GO:0097176">
    <property type="term" value="P:epoxide metabolic process"/>
    <property type="evidence" value="ECO:0007669"/>
    <property type="project" value="TreeGrafter"/>
</dbReference>
<dbReference type="PANTHER" id="PTHR21661:SF35">
    <property type="entry name" value="EPOXIDE HYDROLASE"/>
    <property type="match status" value="1"/>
</dbReference>
<feature type="domain" description="Epoxide hydrolase N-terminal" evidence="5">
    <location>
        <begin position="5"/>
        <end position="114"/>
    </location>
</feature>
<evidence type="ECO:0000256" key="1">
    <source>
        <dbReference type="ARBA" id="ARBA00010088"/>
    </source>
</evidence>
<dbReference type="InterPro" id="IPR016292">
    <property type="entry name" value="Epoxide_hydrolase"/>
</dbReference>
<comment type="similarity">
    <text evidence="1">Belongs to the peptidase S33 family.</text>
</comment>
<feature type="active site" description="Proton acceptor" evidence="4">
    <location>
        <position position="373"/>
    </location>
</feature>
<proteinExistence type="inferred from homology"/>
<dbReference type="SUPFAM" id="SSF53474">
    <property type="entry name" value="alpha/beta-Hydrolases"/>
    <property type="match status" value="1"/>
</dbReference>
<evidence type="ECO:0000313" key="6">
    <source>
        <dbReference type="EMBL" id="KZV96110.1"/>
    </source>
</evidence>
<organism evidence="6 7">
    <name type="scientific">Exidia glandulosa HHB12029</name>
    <dbReference type="NCBI Taxonomy" id="1314781"/>
    <lineage>
        <taxon>Eukaryota</taxon>
        <taxon>Fungi</taxon>
        <taxon>Dikarya</taxon>
        <taxon>Basidiomycota</taxon>
        <taxon>Agaricomycotina</taxon>
        <taxon>Agaricomycetes</taxon>
        <taxon>Auriculariales</taxon>
        <taxon>Exidiaceae</taxon>
        <taxon>Exidia</taxon>
    </lineage>
</organism>
<reference evidence="6 7" key="1">
    <citation type="journal article" date="2016" name="Mol. Biol. Evol.">
        <title>Comparative Genomics of Early-Diverging Mushroom-Forming Fungi Provides Insights into the Origins of Lignocellulose Decay Capabilities.</title>
        <authorList>
            <person name="Nagy L.G."/>
            <person name="Riley R."/>
            <person name="Tritt A."/>
            <person name="Adam C."/>
            <person name="Daum C."/>
            <person name="Floudas D."/>
            <person name="Sun H."/>
            <person name="Yadav J.S."/>
            <person name="Pangilinan J."/>
            <person name="Larsson K.H."/>
            <person name="Matsuura K."/>
            <person name="Barry K."/>
            <person name="Labutti K."/>
            <person name="Kuo R."/>
            <person name="Ohm R.A."/>
            <person name="Bhattacharya S.S."/>
            <person name="Shirouzu T."/>
            <person name="Yoshinaga Y."/>
            <person name="Martin F.M."/>
            <person name="Grigoriev I.V."/>
            <person name="Hibbett D.S."/>
        </authorList>
    </citation>
    <scope>NUCLEOTIDE SEQUENCE [LARGE SCALE GENOMIC DNA]</scope>
    <source>
        <strain evidence="6 7">HHB12029</strain>
    </source>
</reference>
<dbReference type="PRINTS" id="PR00412">
    <property type="entry name" value="EPOXHYDRLASE"/>
</dbReference>
<evidence type="ECO:0000256" key="2">
    <source>
        <dbReference type="ARBA" id="ARBA00022797"/>
    </source>
</evidence>
<dbReference type="Pfam" id="PF06441">
    <property type="entry name" value="EHN"/>
    <property type="match status" value="1"/>
</dbReference>
<dbReference type="EMBL" id="KV425947">
    <property type="protein sequence ID" value="KZV96110.1"/>
    <property type="molecule type" value="Genomic_DNA"/>
</dbReference>
<sequence>MTAVPFTVNVPDAELVQLYQKLDLTRWPDELEGAGWSYGAPLADVKRLATYWRESFDWRAQETKINDALPQFTTDVDVDGFGTLNIHFVHKRSSRPDAIPLLFQHGWPGSFLEVSKLLPLLTEPTKATDPAFHVVAPSLAGYAFSQAPSKPGFGIRQYAEVAHKIMLQLGYDQYVTQGGDWGASVTRVMGYLYAPEHCKGSHTNMMHVDKPTLTKQPFLWLVNAIIPYSKREKAALARMNTFFATGAAYSQIQGTRPQTLGYGLADSPVGLLAWIYEKLHEWTDAYPWTDDEILTWVSIYYHSRAGPAASLRIYYENQQPGGGSSGDVEKNKRYPSLPIGVSYFPREIINFPKRWAKTGGNVVYQSAHDKGGHFAAWEMPEALAWDLGKMFGRGGAAFGVVDGKDGYEKEVAKKA</sequence>
<name>A0A165KC08_EXIGL</name>
<gene>
    <name evidence="6" type="ORF">EXIGLDRAFT_733936</name>
</gene>
<evidence type="ECO:0000259" key="5">
    <source>
        <dbReference type="Pfam" id="PF06441"/>
    </source>
</evidence>
<feature type="active site" description="Nucleophile" evidence="4">
    <location>
        <position position="180"/>
    </location>
</feature>
<evidence type="ECO:0000256" key="4">
    <source>
        <dbReference type="PIRSR" id="PIRSR001112-1"/>
    </source>
</evidence>
<dbReference type="GO" id="GO:0004301">
    <property type="term" value="F:epoxide hydrolase activity"/>
    <property type="evidence" value="ECO:0007669"/>
    <property type="project" value="TreeGrafter"/>
</dbReference>
<dbReference type="OrthoDB" id="7130006at2759"/>
<dbReference type="InParanoid" id="A0A165KC08"/>
<keyword evidence="2" id="KW-0058">Aromatic hydrocarbons catabolism</keyword>